<dbReference type="InterPro" id="IPR013423">
    <property type="entry name" value="CHP02594"/>
</dbReference>
<keyword evidence="3" id="KW-1185">Reference proteome</keyword>
<reference evidence="2" key="1">
    <citation type="submission" date="2020-10" db="EMBL/GenBank/DDBJ databases">
        <authorList>
            <person name="Abbas A."/>
            <person name="Razzaq R."/>
            <person name="Waqas M."/>
            <person name="Abbas N."/>
            <person name="Nielsen T.K."/>
            <person name="Hansen L.H."/>
            <person name="Hussain S."/>
            <person name="Shahid M."/>
        </authorList>
    </citation>
    <scope>NUCLEOTIDE SEQUENCE</scope>
    <source>
        <strain evidence="2">S14</strain>
    </source>
</reference>
<protein>
    <submittedName>
        <fullName evidence="2">TIGR02594 family protein</fullName>
    </submittedName>
</protein>
<sequence>MTVLEIQRRLRALDFDPGPVDGAWGPRTRSALKNFQRARTLEPDGVPGPKSIAALGRDAEAGPYVPAEPLWLQEGRRRLGLREGDARLKAFLASDGRTLGDPARSPWCGDFVETCLRIALPDEPQPANPYLARNWLRFGRALPEPATGAVAVFWRGARTGSSGHVGFVVGADRRFVSVLGGNQTDSVSIARLARTRLLGCRWPSTIALTGLESPGETSGPVSTDEA</sequence>
<dbReference type="Proteomes" id="UP001181622">
    <property type="component" value="Unassembled WGS sequence"/>
</dbReference>
<proteinExistence type="predicted"/>
<dbReference type="SUPFAM" id="SSF54001">
    <property type="entry name" value="Cysteine proteinases"/>
    <property type="match status" value="1"/>
</dbReference>
<dbReference type="InterPro" id="IPR036365">
    <property type="entry name" value="PGBD-like_sf"/>
</dbReference>
<gene>
    <name evidence="2" type="ORF">IHQ68_17375</name>
</gene>
<organism evidence="2 3">
    <name type="scientific">Chelatococcus sambhunathii</name>
    <dbReference type="NCBI Taxonomy" id="363953"/>
    <lineage>
        <taxon>Bacteria</taxon>
        <taxon>Pseudomonadati</taxon>
        <taxon>Pseudomonadota</taxon>
        <taxon>Alphaproteobacteria</taxon>
        <taxon>Hyphomicrobiales</taxon>
        <taxon>Chelatococcaceae</taxon>
        <taxon>Chelatococcus</taxon>
    </lineage>
</organism>
<dbReference type="InterPro" id="IPR038765">
    <property type="entry name" value="Papain-like_cys_pep_sf"/>
</dbReference>
<evidence type="ECO:0000313" key="3">
    <source>
        <dbReference type="Proteomes" id="UP001181622"/>
    </source>
</evidence>
<dbReference type="Pfam" id="PF01471">
    <property type="entry name" value="PG_binding_1"/>
    <property type="match status" value="1"/>
</dbReference>
<dbReference type="InterPro" id="IPR036366">
    <property type="entry name" value="PGBDSf"/>
</dbReference>
<feature type="domain" description="Peptidoglycan binding-like" evidence="1">
    <location>
        <begin position="3"/>
        <end position="55"/>
    </location>
</feature>
<dbReference type="NCBIfam" id="TIGR02594">
    <property type="entry name" value="TIGR02594 family protein"/>
    <property type="match status" value="1"/>
</dbReference>
<dbReference type="InterPro" id="IPR002477">
    <property type="entry name" value="Peptidoglycan-bd-like"/>
</dbReference>
<dbReference type="EMBL" id="JADBEO010000049">
    <property type="protein sequence ID" value="MDR4308393.1"/>
    <property type="molecule type" value="Genomic_DNA"/>
</dbReference>
<accession>A0ABU1DJT7</accession>
<comment type="caution">
    <text evidence="2">The sequence shown here is derived from an EMBL/GenBank/DDBJ whole genome shotgun (WGS) entry which is preliminary data.</text>
</comment>
<dbReference type="Gene3D" id="1.10.101.10">
    <property type="entry name" value="PGBD-like superfamily/PGBD"/>
    <property type="match status" value="1"/>
</dbReference>
<name>A0ABU1DJT7_9HYPH</name>
<dbReference type="RefSeq" id="WP_309394114.1">
    <property type="nucleotide sequence ID" value="NZ_JADBEO010000049.1"/>
</dbReference>
<evidence type="ECO:0000313" key="2">
    <source>
        <dbReference type="EMBL" id="MDR4308393.1"/>
    </source>
</evidence>
<dbReference type="SUPFAM" id="SSF47090">
    <property type="entry name" value="PGBD-like"/>
    <property type="match status" value="1"/>
</dbReference>
<evidence type="ECO:0000259" key="1">
    <source>
        <dbReference type="Pfam" id="PF01471"/>
    </source>
</evidence>